<protein>
    <recommendedName>
        <fullName evidence="9">DNA 3'-5' helicase</fullName>
        <ecNumber evidence="9">5.6.2.4</ecNumber>
    </recommendedName>
</protein>
<feature type="domain" description="UvrD-like helicase ATP-binding" evidence="12">
    <location>
        <begin position="5"/>
        <end position="294"/>
    </location>
</feature>
<dbReference type="GO" id="GO:0005829">
    <property type="term" value="C:cytosol"/>
    <property type="evidence" value="ECO:0007669"/>
    <property type="project" value="TreeGrafter"/>
</dbReference>
<dbReference type="GO" id="GO:0033202">
    <property type="term" value="C:DNA helicase complex"/>
    <property type="evidence" value="ECO:0007669"/>
    <property type="project" value="TreeGrafter"/>
</dbReference>
<evidence type="ECO:0000256" key="7">
    <source>
        <dbReference type="ARBA" id="ARBA00023235"/>
    </source>
</evidence>
<keyword evidence="2 11" id="KW-0547">Nucleotide-binding</keyword>
<dbReference type="InterPro" id="IPR014017">
    <property type="entry name" value="DNA_helicase_UvrD-like_C"/>
</dbReference>
<comment type="catalytic activity">
    <reaction evidence="10">
        <text>ATP + H2O = ADP + phosphate + H(+)</text>
        <dbReference type="Rhea" id="RHEA:13065"/>
        <dbReference type="ChEBI" id="CHEBI:15377"/>
        <dbReference type="ChEBI" id="CHEBI:15378"/>
        <dbReference type="ChEBI" id="CHEBI:30616"/>
        <dbReference type="ChEBI" id="CHEBI:43474"/>
        <dbReference type="ChEBI" id="CHEBI:456216"/>
        <dbReference type="EC" id="5.6.2.4"/>
    </reaction>
</comment>
<dbReference type="PROSITE" id="PS51217">
    <property type="entry name" value="UVRD_HELICASE_CTER"/>
    <property type="match status" value="1"/>
</dbReference>
<dbReference type="Proteomes" id="UP000178404">
    <property type="component" value="Unassembled WGS sequence"/>
</dbReference>
<dbReference type="GO" id="GO:0016887">
    <property type="term" value="F:ATP hydrolysis activity"/>
    <property type="evidence" value="ECO:0007669"/>
    <property type="project" value="RHEA"/>
</dbReference>
<dbReference type="EC" id="5.6.2.4" evidence="9"/>
<organism evidence="14 15">
    <name type="scientific">Candidatus Zambryskibacteria bacterium RIFCSPLOWO2_01_FULL_35_19</name>
    <dbReference type="NCBI Taxonomy" id="1802757"/>
    <lineage>
        <taxon>Bacteria</taxon>
        <taxon>Candidatus Zambryskiibacteriota</taxon>
    </lineage>
</organism>
<dbReference type="GO" id="GO:0003677">
    <property type="term" value="F:DNA binding"/>
    <property type="evidence" value="ECO:0007669"/>
    <property type="project" value="UniProtKB-KW"/>
</dbReference>
<dbReference type="CDD" id="cd17932">
    <property type="entry name" value="DEXQc_UvrD"/>
    <property type="match status" value="1"/>
</dbReference>
<dbReference type="InterPro" id="IPR027417">
    <property type="entry name" value="P-loop_NTPase"/>
</dbReference>
<evidence type="ECO:0000256" key="3">
    <source>
        <dbReference type="ARBA" id="ARBA00022801"/>
    </source>
</evidence>
<evidence type="ECO:0000256" key="11">
    <source>
        <dbReference type="PROSITE-ProRule" id="PRU00560"/>
    </source>
</evidence>
<sequence>MSNFAELNGAQREAVEATEGPVLVLAGAGAGKTKTITYRILNLIKKGVAPENILAVTFTNKAAKEMGERVLKLLENERGYASDMATSGARRPFVATFHTLGAHIIRENYMEAGVKKHFSIYDREDSKRAVKEALQKNGYDPKQFEPGKILAIISREKGNFVSSSEYVERASGDYFGNIVAKVWQDYEIILKKENALDFDDLLLVAAKLLQNESVRKFYGEKWKYIHIDEYQDTNKVQYKIVEAITRDHQNICAVGDVDQNIYTWRNASIKNILNFEKDYKNAKLVVLEENYRSTKTILEVANKIIEKNKLRMERKLTTKNAVGEKVSLFEALTENHEAQFVVEKVKELQKSGADLSEIAVLYRANFQSRVLEEEFLVKNIPYQVLGTRFFDRKEIKDILAFLRFCLNPESISDLKRIINVPPRGIGKITLLKIVEGKEKELPAGMKIKIDAFRNLLRKIKNFAITNPPSKTIFFIAKEVGLNENLEKTDEGIERIENIKELSALAKKYDEIYNEENGAKNWEDGIEKLLEETSLASDQDSDKKEREGVRLMTVHASKGLEFAYIFVTGLEEGLFPHERDENLSEEEAEEERRLFYVAVTRAKKKLFLSYAQTRTIFGSRGVNIPSEFVLEIPDEFLEQEFLDYTPKHKPLIHIEF</sequence>
<dbReference type="InterPro" id="IPR000212">
    <property type="entry name" value="DNA_helicase_UvrD/REP"/>
</dbReference>
<keyword evidence="7" id="KW-0413">Isomerase</keyword>
<keyword evidence="3 11" id="KW-0378">Hydrolase</keyword>
<evidence type="ECO:0000256" key="6">
    <source>
        <dbReference type="ARBA" id="ARBA00023125"/>
    </source>
</evidence>
<evidence type="ECO:0000313" key="14">
    <source>
        <dbReference type="EMBL" id="OHB02388.1"/>
    </source>
</evidence>
<dbReference type="SUPFAM" id="SSF52540">
    <property type="entry name" value="P-loop containing nucleoside triphosphate hydrolases"/>
    <property type="match status" value="1"/>
</dbReference>
<reference evidence="14 15" key="1">
    <citation type="journal article" date="2016" name="Nat. Commun.">
        <title>Thousands of microbial genomes shed light on interconnected biogeochemical processes in an aquifer system.</title>
        <authorList>
            <person name="Anantharaman K."/>
            <person name="Brown C.T."/>
            <person name="Hug L.A."/>
            <person name="Sharon I."/>
            <person name="Castelle C.J."/>
            <person name="Probst A.J."/>
            <person name="Thomas B.C."/>
            <person name="Singh A."/>
            <person name="Wilkins M.J."/>
            <person name="Karaoz U."/>
            <person name="Brodie E.L."/>
            <person name="Williams K.H."/>
            <person name="Hubbard S.S."/>
            <person name="Banfield J.F."/>
        </authorList>
    </citation>
    <scope>NUCLEOTIDE SEQUENCE [LARGE SCALE GENOMIC DNA]</scope>
</reference>
<comment type="catalytic activity">
    <reaction evidence="8">
        <text>Couples ATP hydrolysis with the unwinding of duplex DNA by translocating in the 3'-5' direction.</text>
        <dbReference type="EC" id="5.6.2.4"/>
    </reaction>
</comment>
<evidence type="ECO:0000259" key="12">
    <source>
        <dbReference type="PROSITE" id="PS51198"/>
    </source>
</evidence>
<dbReference type="EMBL" id="MHWA01000004">
    <property type="protein sequence ID" value="OHB02388.1"/>
    <property type="molecule type" value="Genomic_DNA"/>
</dbReference>
<evidence type="ECO:0000256" key="5">
    <source>
        <dbReference type="ARBA" id="ARBA00022840"/>
    </source>
</evidence>
<dbReference type="AlphaFoldDB" id="A0A1G2TYL0"/>
<feature type="domain" description="UvrD-like helicase C-terminal" evidence="13">
    <location>
        <begin position="295"/>
        <end position="558"/>
    </location>
</feature>
<dbReference type="PROSITE" id="PS51198">
    <property type="entry name" value="UVRD_HELICASE_ATP_BIND"/>
    <property type="match status" value="1"/>
</dbReference>
<evidence type="ECO:0000256" key="1">
    <source>
        <dbReference type="ARBA" id="ARBA00009922"/>
    </source>
</evidence>
<evidence type="ECO:0000256" key="8">
    <source>
        <dbReference type="ARBA" id="ARBA00034617"/>
    </source>
</evidence>
<proteinExistence type="inferred from homology"/>
<comment type="similarity">
    <text evidence="1">Belongs to the helicase family. UvrD subfamily.</text>
</comment>
<comment type="caution">
    <text evidence="14">The sequence shown here is derived from an EMBL/GenBank/DDBJ whole genome shotgun (WGS) entry which is preliminary data.</text>
</comment>
<dbReference type="Gene3D" id="1.10.486.10">
    <property type="entry name" value="PCRA, domain 4"/>
    <property type="match status" value="1"/>
</dbReference>
<evidence type="ECO:0000313" key="15">
    <source>
        <dbReference type="Proteomes" id="UP000178404"/>
    </source>
</evidence>
<dbReference type="InterPro" id="IPR014016">
    <property type="entry name" value="UvrD-like_ATP-bd"/>
</dbReference>
<keyword evidence="4 11" id="KW-0347">Helicase</keyword>
<evidence type="ECO:0000259" key="13">
    <source>
        <dbReference type="PROSITE" id="PS51217"/>
    </source>
</evidence>
<evidence type="ECO:0000256" key="4">
    <source>
        <dbReference type="ARBA" id="ARBA00022806"/>
    </source>
</evidence>
<dbReference type="GO" id="GO:0043138">
    <property type="term" value="F:3'-5' DNA helicase activity"/>
    <property type="evidence" value="ECO:0007669"/>
    <property type="project" value="UniProtKB-EC"/>
</dbReference>
<dbReference type="PANTHER" id="PTHR11070:SF2">
    <property type="entry name" value="ATP-DEPENDENT DNA HELICASE SRS2"/>
    <property type="match status" value="1"/>
</dbReference>
<dbReference type="Pfam" id="PF00580">
    <property type="entry name" value="UvrD-helicase"/>
    <property type="match status" value="1"/>
</dbReference>
<feature type="binding site" evidence="11">
    <location>
        <begin position="26"/>
        <end position="33"/>
    </location>
    <ligand>
        <name>ATP</name>
        <dbReference type="ChEBI" id="CHEBI:30616"/>
    </ligand>
</feature>
<dbReference type="GO" id="GO:0005524">
    <property type="term" value="F:ATP binding"/>
    <property type="evidence" value="ECO:0007669"/>
    <property type="project" value="UniProtKB-UniRule"/>
</dbReference>
<dbReference type="Pfam" id="PF13361">
    <property type="entry name" value="UvrD_C"/>
    <property type="match status" value="1"/>
</dbReference>
<dbReference type="GO" id="GO:0000725">
    <property type="term" value="P:recombinational repair"/>
    <property type="evidence" value="ECO:0007669"/>
    <property type="project" value="TreeGrafter"/>
</dbReference>
<dbReference type="Gene3D" id="3.40.50.300">
    <property type="entry name" value="P-loop containing nucleotide triphosphate hydrolases"/>
    <property type="match status" value="2"/>
</dbReference>
<dbReference type="PANTHER" id="PTHR11070">
    <property type="entry name" value="UVRD / RECB / PCRA DNA HELICASE FAMILY MEMBER"/>
    <property type="match status" value="1"/>
</dbReference>
<name>A0A1G2TYL0_9BACT</name>
<keyword evidence="6" id="KW-0238">DNA-binding</keyword>
<evidence type="ECO:0000256" key="9">
    <source>
        <dbReference type="ARBA" id="ARBA00034808"/>
    </source>
</evidence>
<evidence type="ECO:0000256" key="10">
    <source>
        <dbReference type="ARBA" id="ARBA00048988"/>
    </source>
</evidence>
<accession>A0A1G2TYL0</accession>
<dbReference type="InterPro" id="IPR013986">
    <property type="entry name" value="DExx_box_DNA_helicase_dom_sf"/>
</dbReference>
<gene>
    <name evidence="14" type="ORF">A3A90_01175</name>
</gene>
<evidence type="ECO:0000256" key="2">
    <source>
        <dbReference type="ARBA" id="ARBA00022741"/>
    </source>
</evidence>
<dbReference type="Gene3D" id="1.10.10.160">
    <property type="match status" value="1"/>
</dbReference>
<keyword evidence="5 11" id="KW-0067">ATP-binding</keyword>